<comment type="caution">
    <text evidence="1">The sequence shown here is derived from an EMBL/GenBank/DDBJ whole genome shotgun (WGS) entry which is preliminary data.</text>
</comment>
<reference evidence="1 2" key="1">
    <citation type="journal article" date="2022" name="Plant J.">
        <title>Chromosome-level genome of Camellia lanceoleosa provides a valuable resource for understanding genome evolution and self-incompatibility.</title>
        <authorList>
            <person name="Gong W."/>
            <person name="Xiao S."/>
            <person name="Wang L."/>
            <person name="Liao Z."/>
            <person name="Chang Y."/>
            <person name="Mo W."/>
            <person name="Hu G."/>
            <person name="Li W."/>
            <person name="Zhao G."/>
            <person name="Zhu H."/>
            <person name="Hu X."/>
            <person name="Ji K."/>
            <person name="Xiang X."/>
            <person name="Song Q."/>
            <person name="Yuan D."/>
            <person name="Jin S."/>
            <person name="Zhang L."/>
        </authorList>
    </citation>
    <scope>NUCLEOTIDE SEQUENCE [LARGE SCALE GENOMIC DNA]</scope>
    <source>
        <strain evidence="1">SQ_2022a</strain>
    </source>
</reference>
<dbReference type="Proteomes" id="UP001060215">
    <property type="component" value="Chromosome 5"/>
</dbReference>
<evidence type="ECO:0000313" key="2">
    <source>
        <dbReference type="Proteomes" id="UP001060215"/>
    </source>
</evidence>
<sequence>AFMKAWEAVCKATGALTLIVPAGKNFLLTPITFGGHIVAPSSLSQWQEYNNIQNWLSFSFVNGLIINGGGQINGQGSIWWGGLGYERNITFEELTLFEVENPIIINQNYCDHQANKVCRNETSTVQISEVTYRNMGGSSISGKAINLRCGESQACTNIVTDRVNIYSSVPENKTFSFCCNACGTSFSTTPSVPCLSNC</sequence>
<name>A0ACC0HG55_9ERIC</name>
<keyword evidence="2" id="KW-1185">Reference proteome</keyword>
<accession>A0ACC0HG55</accession>
<feature type="non-terminal residue" evidence="1">
    <location>
        <position position="1"/>
    </location>
</feature>
<evidence type="ECO:0000313" key="1">
    <source>
        <dbReference type="EMBL" id="KAI8011959.1"/>
    </source>
</evidence>
<protein>
    <submittedName>
        <fullName evidence="1">Uncharacterized protein</fullName>
    </submittedName>
</protein>
<proteinExistence type="predicted"/>
<organism evidence="1 2">
    <name type="scientific">Camellia lanceoleosa</name>
    <dbReference type="NCBI Taxonomy" id="1840588"/>
    <lineage>
        <taxon>Eukaryota</taxon>
        <taxon>Viridiplantae</taxon>
        <taxon>Streptophyta</taxon>
        <taxon>Embryophyta</taxon>
        <taxon>Tracheophyta</taxon>
        <taxon>Spermatophyta</taxon>
        <taxon>Magnoliopsida</taxon>
        <taxon>eudicotyledons</taxon>
        <taxon>Gunneridae</taxon>
        <taxon>Pentapetalae</taxon>
        <taxon>asterids</taxon>
        <taxon>Ericales</taxon>
        <taxon>Theaceae</taxon>
        <taxon>Camellia</taxon>
    </lineage>
</organism>
<dbReference type="EMBL" id="CM045762">
    <property type="protein sequence ID" value="KAI8011959.1"/>
    <property type="molecule type" value="Genomic_DNA"/>
</dbReference>
<gene>
    <name evidence="1" type="ORF">LOK49_LG06G02017</name>
</gene>